<dbReference type="Proteomes" id="UP000182444">
    <property type="component" value="Chromosome 1B"/>
</dbReference>
<dbReference type="InterPro" id="IPR009038">
    <property type="entry name" value="GOLD_dom"/>
</dbReference>
<evidence type="ECO:0000313" key="15">
    <source>
        <dbReference type="Proteomes" id="UP000256601"/>
    </source>
</evidence>
<evidence type="ECO:0000256" key="9">
    <source>
        <dbReference type="SAM" id="Phobius"/>
    </source>
</evidence>
<dbReference type="AlphaFoldDB" id="A0A1H6PSK9"/>
<evidence type="ECO:0000256" key="2">
    <source>
        <dbReference type="ARBA" id="ARBA00007104"/>
    </source>
</evidence>
<dbReference type="SMART" id="SM01190">
    <property type="entry name" value="EMP24_GP25L"/>
    <property type="match status" value="1"/>
</dbReference>
<dbReference type="GO" id="GO:0016020">
    <property type="term" value="C:membrane"/>
    <property type="evidence" value="ECO:0007669"/>
    <property type="project" value="UniProtKB-SubCell"/>
</dbReference>
<dbReference type="Proteomes" id="UP000256601">
    <property type="component" value="Unassembled WGS sequence"/>
</dbReference>
<keyword evidence="3 8" id="KW-0812">Transmembrane</keyword>
<evidence type="ECO:0000256" key="3">
    <source>
        <dbReference type="ARBA" id="ARBA00022692"/>
    </source>
</evidence>
<comment type="subcellular location">
    <subcellularLocation>
        <location evidence="7">Endomembrane system</location>
        <topology evidence="7">Single-pass membrane protein</topology>
    </subcellularLocation>
    <subcellularLocation>
        <location evidence="1 8">Membrane</location>
        <topology evidence="1 8">Single-pass type I membrane protein</topology>
    </subcellularLocation>
</comment>
<dbReference type="PANTHER" id="PTHR22811">
    <property type="entry name" value="TRANSMEMBRANE EMP24 DOMAIN-CONTAINING PROTEIN"/>
    <property type="match status" value="1"/>
</dbReference>
<dbReference type="InterPro" id="IPR036598">
    <property type="entry name" value="GOLD_dom_sf"/>
</dbReference>
<dbReference type="eggNOG" id="KOG1693">
    <property type="taxonomic scope" value="Eukaryota"/>
</dbReference>
<dbReference type="GO" id="GO:0012505">
    <property type="term" value="C:endomembrane system"/>
    <property type="evidence" value="ECO:0007669"/>
    <property type="project" value="UniProtKB-SubCell"/>
</dbReference>
<dbReference type="KEGG" id="yli:2907016"/>
<keyword evidence="4 10" id="KW-0732">Signal</keyword>
<gene>
    <name evidence="13" type="ORF">B0I71DRAFT_130230</name>
    <name evidence="12" type="ORF">YALI1_B18384g</name>
</gene>
<reference evidence="12 14" key="1">
    <citation type="journal article" date="2016" name="PLoS ONE">
        <title>Sequence Assembly of Yarrowia lipolytica Strain W29/CLIB89 Shows Transposable Element Diversity.</title>
        <authorList>
            <person name="Magnan C."/>
            <person name="Yu J."/>
            <person name="Chang I."/>
            <person name="Jahn E."/>
            <person name="Kanomata Y."/>
            <person name="Wu J."/>
            <person name="Zeller M."/>
            <person name="Oakes M."/>
            <person name="Baldi P."/>
            <person name="Sandmeyer S."/>
        </authorList>
    </citation>
    <scope>NUCLEOTIDE SEQUENCE [LARGE SCALE GENOMIC DNA]</scope>
    <source>
        <strain evidence="12">CLIB89</strain>
        <strain evidence="14">CLIB89(W29)</strain>
    </source>
</reference>
<accession>A0A1H6PSK9</accession>
<evidence type="ECO:0000256" key="1">
    <source>
        <dbReference type="ARBA" id="ARBA00004479"/>
    </source>
</evidence>
<feature type="domain" description="GOLD" evidence="11">
    <location>
        <begin position="30"/>
        <end position="112"/>
    </location>
</feature>
<evidence type="ECO:0000313" key="12">
    <source>
        <dbReference type="EMBL" id="AOW01667.1"/>
    </source>
</evidence>
<dbReference type="PROSITE" id="PS50866">
    <property type="entry name" value="GOLD"/>
    <property type="match status" value="1"/>
</dbReference>
<dbReference type="OrthoDB" id="1929172at2759"/>
<protein>
    <submittedName>
        <fullName evidence="13">Emp24/gp25L/p24 family/GOLD-domain-containing protein</fullName>
    </submittedName>
</protein>
<dbReference type="EMBL" id="KZ858973">
    <property type="protein sequence ID" value="RDW26842.1"/>
    <property type="molecule type" value="Genomic_DNA"/>
</dbReference>
<evidence type="ECO:0000256" key="7">
    <source>
        <dbReference type="ARBA" id="ARBA00037847"/>
    </source>
</evidence>
<dbReference type="SUPFAM" id="SSF101576">
    <property type="entry name" value="Supernatant protein factor (SPF), C-terminal domain"/>
    <property type="match status" value="1"/>
</dbReference>
<feature type="signal peptide" evidence="10">
    <location>
        <begin position="1"/>
        <end position="18"/>
    </location>
</feature>
<keyword evidence="6 9" id="KW-0472">Membrane</keyword>
<feature type="transmembrane region" description="Helical" evidence="9">
    <location>
        <begin position="174"/>
        <end position="200"/>
    </location>
</feature>
<evidence type="ECO:0000259" key="11">
    <source>
        <dbReference type="PROSITE" id="PS50866"/>
    </source>
</evidence>
<organism evidence="12 14">
    <name type="scientific">Yarrowia lipolytica</name>
    <name type="common">Candida lipolytica</name>
    <dbReference type="NCBI Taxonomy" id="4952"/>
    <lineage>
        <taxon>Eukaryota</taxon>
        <taxon>Fungi</taxon>
        <taxon>Dikarya</taxon>
        <taxon>Ascomycota</taxon>
        <taxon>Saccharomycotina</taxon>
        <taxon>Dipodascomycetes</taxon>
        <taxon>Dipodascales</taxon>
        <taxon>Dipodascales incertae sedis</taxon>
        <taxon>Yarrowia</taxon>
    </lineage>
</organism>
<dbReference type="InterPro" id="IPR015720">
    <property type="entry name" value="Emp24-like"/>
</dbReference>
<evidence type="ECO:0000256" key="5">
    <source>
        <dbReference type="ARBA" id="ARBA00022989"/>
    </source>
</evidence>
<evidence type="ECO:0000256" key="10">
    <source>
        <dbReference type="SAM" id="SignalP"/>
    </source>
</evidence>
<feature type="chain" id="PRO_5033272988" evidence="10">
    <location>
        <begin position="19"/>
        <end position="208"/>
    </location>
</feature>
<evidence type="ECO:0000256" key="4">
    <source>
        <dbReference type="ARBA" id="ARBA00022729"/>
    </source>
</evidence>
<proteinExistence type="inferred from homology"/>
<comment type="similarity">
    <text evidence="2 8">Belongs to the EMP24/GP25L family.</text>
</comment>
<dbReference type="VEuPathDB" id="FungiDB:YALI1_B18384g"/>
<keyword evidence="5 9" id="KW-1133">Transmembrane helix</keyword>
<dbReference type="EMBL" id="CP017554">
    <property type="protein sequence ID" value="AOW01667.1"/>
    <property type="molecule type" value="Genomic_DNA"/>
</dbReference>
<dbReference type="OMA" id="NAEDCFY"/>
<dbReference type="Pfam" id="PF01105">
    <property type="entry name" value="EMP24_GP25L"/>
    <property type="match status" value="1"/>
</dbReference>
<dbReference type="RefSeq" id="XP_500858.1">
    <property type="nucleotide sequence ID" value="XM_500858.1"/>
</dbReference>
<dbReference type="VEuPathDB" id="FungiDB:YALI0_B13882g"/>
<dbReference type="GeneID" id="2907016"/>
<evidence type="ECO:0000313" key="14">
    <source>
        <dbReference type="Proteomes" id="UP000182444"/>
    </source>
</evidence>
<name>A0A1H6PSK9_YARLL</name>
<evidence type="ECO:0000256" key="8">
    <source>
        <dbReference type="RuleBase" id="RU003827"/>
    </source>
</evidence>
<reference evidence="13 15" key="2">
    <citation type="submission" date="2018-07" db="EMBL/GenBank/DDBJ databases">
        <title>Draft Genome Assemblies for Five Robust Yarrowia lipolytica Strains Exhibiting High Lipid Production and Pentose Sugar Utilization and Sugar Alcohol Secretion from Undetoxified Lignocellulosic Biomass Hydrolysates.</title>
        <authorList>
            <consortium name="DOE Joint Genome Institute"/>
            <person name="Walker C."/>
            <person name="Ryu S."/>
            <person name="Na H."/>
            <person name="Zane M."/>
            <person name="LaButti K."/>
            <person name="Lipzen A."/>
            <person name="Haridas S."/>
            <person name="Barry K."/>
            <person name="Grigoriev I.V."/>
            <person name="Quarterman J."/>
            <person name="Slininger P."/>
            <person name="Dien B."/>
            <person name="Trinh C.T."/>
        </authorList>
    </citation>
    <scope>NUCLEOTIDE SEQUENCE [LARGE SCALE GENOMIC DNA]</scope>
    <source>
        <strain evidence="13 15">YB392</strain>
    </source>
</reference>
<evidence type="ECO:0000313" key="13">
    <source>
        <dbReference type="EMBL" id="RDW26842.1"/>
    </source>
</evidence>
<sequence length="208" mass="23797">MKFVQLILCAIFAAVVSATAFQVKVKPQELQCFNAQVQRAGQKILFYYAVQKGGSFDIRARVKTPSGQISYDKTAKMDEYVMTSDQGGEYEFCFNNHMSTFDEKTVDFEIKLEHEELRAELPADINKERPEHASIENSLNKISPKVDSILSEMRYLKVREARNKATVESTESRIYWFSVLEIVLMVGISVCQVTIVQVFFRGSRKQLV</sequence>
<evidence type="ECO:0000256" key="6">
    <source>
        <dbReference type="ARBA" id="ARBA00023136"/>
    </source>
</evidence>